<sequence length="268" mass="29951">MNRNEIIYDLRIECKVKRSEMYFRLYQYCRATRSGLLPISRELLLPRDNTAASVQENIATKRVKAKRHYDTTASSSLPPLEIDDFVYAKPSPHHKSGLWLYGLVTAIPAPRSYVVETPSGAPPPPDALVPRSWMKQLTISNLPPAANHSDPQSNPVPQPSTRLDSQPHPPNKSTQESITTAAPDPIAAPSPNTSQRPPNSPRLMELRKGTVTHSGSNTHSTPKELQLTETRSGRISKPVVRLELPYWPSTKLNLTCFCIVRTLFFHSC</sequence>
<reference evidence="2" key="1">
    <citation type="submission" date="2023-01" db="EMBL/GenBank/DDBJ databases">
        <title>Genome assembly of the deep-sea coral Lophelia pertusa.</title>
        <authorList>
            <person name="Herrera S."/>
            <person name="Cordes E."/>
        </authorList>
    </citation>
    <scope>NUCLEOTIDE SEQUENCE</scope>
    <source>
        <strain evidence="2">USNM1676648</strain>
        <tissue evidence="2">Polyp</tissue>
    </source>
</reference>
<gene>
    <name evidence="2" type="ORF">OS493_000564</name>
</gene>
<name>A0A9X0A7J0_9CNID</name>
<evidence type="ECO:0000313" key="2">
    <source>
        <dbReference type="EMBL" id="KAJ7394735.1"/>
    </source>
</evidence>
<evidence type="ECO:0000256" key="1">
    <source>
        <dbReference type="SAM" id="MobiDB-lite"/>
    </source>
</evidence>
<comment type="caution">
    <text evidence="2">The sequence shown here is derived from an EMBL/GenBank/DDBJ whole genome shotgun (WGS) entry which is preliminary data.</text>
</comment>
<dbReference type="EMBL" id="MU825396">
    <property type="protein sequence ID" value="KAJ7394735.1"/>
    <property type="molecule type" value="Genomic_DNA"/>
</dbReference>
<accession>A0A9X0A7J0</accession>
<proteinExistence type="predicted"/>
<dbReference type="AlphaFoldDB" id="A0A9X0A7J0"/>
<feature type="region of interest" description="Disordered" evidence="1">
    <location>
        <begin position="141"/>
        <end position="231"/>
    </location>
</feature>
<protein>
    <submittedName>
        <fullName evidence="2">Uncharacterized protein</fullName>
    </submittedName>
</protein>
<evidence type="ECO:0000313" key="3">
    <source>
        <dbReference type="Proteomes" id="UP001163046"/>
    </source>
</evidence>
<feature type="compositionally biased region" description="Polar residues" evidence="1">
    <location>
        <begin position="211"/>
        <end position="220"/>
    </location>
</feature>
<keyword evidence="3" id="KW-1185">Reference proteome</keyword>
<organism evidence="2 3">
    <name type="scientific">Desmophyllum pertusum</name>
    <dbReference type="NCBI Taxonomy" id="174260"/>
    <lineage>
        <taxon>Eukaryota</taxon>
        <taxon>Metazoa</taxon>
        <taxon>Cnidaria</taxon>
        <taxon>Anthozoa</taxon>
        <taxon>Hexacorallia</taxon>
        <taxon>Scleractinia</taxon>
        <taxon>Caryophylliina</taxon>
        <taxon>Caryophylliidae</taxon>
        <taxon>Desmophyllum</taxon>
    </lineage>
</organism>
<dbReference type="Proteomes" id="UP001163046">
    <property type="component" value="Unassembled WGS sequence"/>
</dbReference>
<feature type="compositionally biased region" description="Polar residues" evidence="1">
    <location>
        <begin position="149"/>
        <end position="164"/>
    </location>
</feature>
<feature type="compositionally biased region" description="Low complexity" evidence="1">
    <location>
        <begin position="177"/>
        <end position="191"/>
    </location>
</feature>